<accession>T0ZFX0</accession>
<dbReference type="GO" id="GO:0005886">
    <property type="term" value="C:plasma membrane"/>
    <property type="evidence" value="ECO:0007669"/>
    <property type="project" value="TreeGrafter"/>
</dbReference>
<comment type="caution">
    <text evidence="1">The sequence shown here is derived from an EMBL/GenBank/DDBJ whole genome shotgun (WGS) entry which is preliminary data.</text>
</comment>
<sequence>SDYAMRIWLNPNKLHAYGLSATSVLQAIQGQNIQIAAGSIGAAPAVPGQQISATVTTQGWFNSPKQFGNILLRTNPDGTSVYVKDVADVGLGLQDYAFSAKVNRTRVSAFGIQLLPGANSLKVMSQVKAKMRQLQKSFP</sequence>
<name>T0ZFX0_9ZZZZ</name>
<organism evidence="1">
    <name type="scientific">mine drainage metagenome</name>
    <dbReference type="NCBI Taxonomy" id="410659"/>
    <lineage>
        <taxon>unclassified sequences</taxon>
        <taxon>metagenomes</taxon>
        <taxon>ecological metagenomes</taxon>
    </lineage>
</organism>
<feature type="non-terminal residue" evidence="1">
    <location>
        <position position="139"/>
    </location>
</feature>
<dbReference type="AlphaFoldDB" id="T0ZFX0"/>
<dbReference type="SUPFAM" id="SSF82693">
    <property type="entry name" value="Multidrug efflux transporter AcrB pore domain, PN1, PN2, PC1 and PC2 subdomains"/>
    <property type="match status" value="1"/>
</dbReference>
<proteinExistence type="predicted"/>
<dbReference type="EMBL" id="AUZX01011439">
    <property type="protein sequence ID" value="EQD43237.1"/>
    <property type="molecule type" value="Genomic_DNA"/>
</dbReference>
<dbReference type="PANTHER" id="PTHR32063:SF13">
    <property type="entry name" value="MULTIDRUG EFFLUX PUMP SUBUNIT ACRB-RELATED"/>
    <property type="match status" value="1"/>
</dbReference>
<dbReference type="Pfam" id="PF00873">
    <property type="entry name" value="ACR_tran"/>
    <property type="match status" value="1"/>
</dbReference>
<dbReference type="InterPro" id="IPR027463">
    <property type="entry name" value="AcrB_DN_DC_subdom"/>
</dbReference>
<protein>
    <submittedName>
        <fullName evidence="1">Acriflavin resistance protein</fullName>
    </submittedName>
</protein>
<dbReference type="GO" id="GO:0042910">
    <property type="term" value="F:xenobiotic transmembrane transporter activity"/>
    <property type="evidence" value="ECO:0007669"/>
    <property type="project" value="TreeGrafter"/>
</dbReference>
<dbReference type="Gene3D" id="3.30.2090.10">
    <property type="entry name" value="Multidrug efflux transporter AcrB TolC docking domain, DN and DC subdomains"/>
    <property type="match status" value="1"/>
</dbReference>
<dbReference type="PANTHER" id="PTHR32063">
    <property type="match status" value="1"/>
</dbReference>
<dbReference type="SUPFAM" id="SSF82714">
    <property type="entry name" value="Multidrug efflux transporter AcrB TolC docking domain, DN and DC subdomains"/>
    <property type="match status" value="1"/>
</dbReference>
<dbReference type="InterPro" id="IPR001036">
    <property type="entry name" value="Acrflvin-R"/>
</dbReference>
<gene>
    <name evidence="1" type="ORF">B1A_15591</name>
</gene>
<feature type="non-terminal residue" evidence="1">
    <location>
        <position position="1"/>
    </location>
</feature>
<reference evidence="1" key="2">
    <citation type="journal article" date="2014" name="ISME J.">
        <title>Microbial stratification in low pH oxic and suboxic macroscopic growths along an acid mine drainage.</title>
        <authorList>
            <person name="Mendez-Garcia C."/>
            <person name="Mesa V."/>
            <person name="Sprenger R.R."/>
            <person name="Richter M."/>
            <person name="Diez M.S."/>
            <person name="Solano J."/>
            <person name="Bargiela R."/>
            <person name="Golyshina O.V."/>
            <person name="Manteca A."/>
            <person name="Ramos J.L."/>
            <person name="Gallego J.R."/>
            <person name="Llorente I."/>
            <person name="Martins Dos Santos V.A."/>
            <person name="Jensen O.N."/>
            <person name="Pelaez A.I."/>
            <person name="Sanchez J."/>
            <person name="Ferrer M."/>
        </authorList>
    </citation>
    <scope>NUCLEOTIDE SEQUENCE</scope>
</reference>
<dbReference type="Gene3D" id="3.30.70.1320">
    <property type="entry name" value="Multidrug efflux transporter AcrB pore domain like"/>
    <property type="match status" value="1"/>
</dbReference>
<reference evidence="1" key="1">
    <citation type="submission" date="2013-08" db="EMBL/GenBank/DDBJ databases">
        <authorList>
            <person name="Mendez C."/>
            <person name="Richter M."/>
            <person name="Ferrer M."/>
            <person name="Sanchez J."/>
        </authorList>
    </citation>
    <scope>NUCLEOTIDE SEQUENCE</scope>
</reference>
<evidence type="ECO:0000313" key="1">
    <source>
        <dbReference type="EMBL" id="EQD43237.1"/>
    </source>
</evidence>